<reference evidence="2 3" key="1">
    <citation type="submission" date="2011-10" db="EMBL/GenBank/DDBJ databases">
        <title>Genome sequence of Gluconobacter morbifer G707, isolated from Drosophila gut.</title>
        <authorList>
            <person name="Lee W.-J."/>
            <person name="Kim E.-K."/>
        </authorList>
    </citation>
    <scope>NUCLEOTIDE SEQUENCE [LARGE SCALE GENOMIC DNA]</scope>
    <source>
        <strain evidence="2 3">G707</strain>
    </source>
</reference>
<keyword evidence="3" id="KW-1185">Reference proteome</keyword>
<name>G6XMF7_9PROT</name>
<sequence length="44" mass="4907">MRTDWPDAAVTRIKRTQGIPYRNGCSGPDASLAQSRRSLTDPLF</sequence>
<evidence type="ECO:0000256" key="1">
    <source>
        <dbReference type="SAM" id="MobiDB-lite"/>
    </source>
</evidence>
<dbReference type="AlphaFoldDB" id="G6XMF7"/>
<gene>
    <name evidence="2" type="ORF">GMO_26750</name>
</gene>
<evidence type="ECO:0000313" key="3">
    <source>
        <dbReference type="Proteomes" id="UP000004949"/>
    </source>
</evidence>
<dbReference type="EMBL" id="AGQV01000013">
    <property type="protein sequence ID" value="EHH67055.1"/>
    <property type="molecule type" value="Genomic_DNA"/>
</dbReference>
<dbReference type="Proteomes" id="UP000004949">
    <property type="component" value="Unassembled WGS sequence"/>
</dbReference>
<dbReference type="STRING" id="1088869.GMO_26750"/>
<evidence type="ECO:0000313" key="2">
    <source>
        <dbReference type="EMBL" id="EHH67055.1"/>
    </source>
</evidence>
<dbReference type="PATRIC" id="fig|1088869.3.peg.2668"/>
<comment type="caution">
    <text evidence="2">The sequence shown here is derived from an EMBL/GenBank/DDBJ whole genome shotgun (WGS) entry which is preliminary data.</text>
</comment>
<proteinExistence type="predicted"/>
<accession>G6XMF7</accession>
<organism evidence="2 3">
    <name type="scientific">Gluconobacter morbifer G707</name>
    <dbReference type="NCBI Taxonomy" id="1088869"/>
    <lineage>
        <taxon>Bacteria</taxon>
        <taxon>Pseudomonadati</taxon>
        <taxon>Pseudomonadota</taxon>
        <taxon>Alphaproteobacteria</taxon>
        <taxon>Acetobacterales</taxon>
        <taxon>Acetobacteraceae</taxon>
        <taxon>Gluconobacter</taxon>
    </lineage>
</organism>
<protein>
    <submittedName>
        <fullName evidence="2">Uncharacterized protein</fullName>
    </submittedName>
</protein>
<feature type="region of interest" description="Disordered" evidence="1">
    <location>
        <begin position="19"/>
        <end position="44"/>
    </location>
</feature>